<dbReference type="RefSeq" id="WP_290231430.1">
    <property type="nucleotide sequence ID" value="NZ_JAUFPZ010000002.1"/>
</dbReference>
<protein>
    <submittedName>
        <fullName evidence="3">GIN domain-containing protein</fullName>
    </submittedName>
</protein>
<organism evidence="3 5">
    <name type="scientific">Zunongwangia endophytica</name>
    <dbReference type="NCBI Taxonomy" id="1808945"/>
    <lineage>
        <taxon>Bacteria</taxon>
        <taxon>Pseudomonadati</taxon>
        <taxon>Bacteroidota</taxon>
        <taxon>Flavobacteriia</taxon>
        <taxon>Flavobacteriales</taxon>
        <taxon>Flavobacteriaceae</taxon>
        <taxon>Zunongwangia</taxon>
    </lineage>
</organism>
<evidence type="ECO:0000313" key="3">
    <source>
        <dbReference type="EMBL" id="MFC4028019.1"/>
    </source>
</evidence>
<evidence type="ECO:0000256" key="1">
    <source>
        <dbReference type="SAM" id="SignalP"/>
    </source>
</evidence>
<name>A0ABV8HCN2_9FLAO</name>
<evidence type="ECO:0000313" key="5">
    <source>
        <dbReference type="Proteomes" id="UP001595793"/>
    </source>
</evidence>
<feature type="domain" description="Putative auto-transporter adhesin head GIN" evidence="2">
    <location>
        <begin position="35"/>
        <end position="174"/>
    </location>
</feature>
<reference evidence="5" key="2">
    <citation type="journal article" date="2019" name="Int. J. Syst. Evol. Microbiol.">
        <title>The Global Catalogue of Microorganisms (GCM) 10K type strain sequencing project: providing services to taxonomists for standard genome sequencing and annotation.</title>
        <authorList>
            <consortium name="The Broad Institute Genomics Platform"/>
            <consortium name="The Broad Institute Genome Sequencing Center for Infectious Disease"/>
            <person name="Wu L."/>
            <person name="Ma J."/>
        </authorList>
    </citation>
    <scope>NUCLEOTIDE SEQUENCE [LARGE SCALE GENOMIC DNA]</scope>
    <source>
        <strain evidence="5">CECT 9128</strain>
    </source>
</reference>
<gene>
    <name evidence="3" type="ORF">ACFOS1_11430</name>
    <name evidence="4" type="ORF">ACFOS1_15535</name>
</gene>
<keyword evidence="5" id="KW-1185">Reference proteome</keyword>
<dbReference type="EMBL" id="JBHSAS010000006">
    <property type="protein sequence ID" value="MFC4028019.1"/>
    <property type="molecule type" value="Genomic_DNA"/>
</dbReference>
<feature type="chain" id="PRO_5045033245" evidence="1">
    <location>
        <begin position="19"/>
        <end position="272"/>
    </location>
</feature>
<dbReference type="EMBL" id="JBHSAS010000011">
    <property type="protein sequence ID" value="MFC4028832.1"/>
    <property type="molecule type" value="Genomic_DNA"/>
</dbReference>
<accession>A0ABV8HCN2</accession>
<comment type="caution">
    <text evidence="3">The sequence shown here is derived from an EMBL/GenBank/DDBJ whole genome shotgun (WGS) entry which is preliminary data.</text>
</comment>
<evidence type="ECO:0000313" key="4">
    <source>
        <dbReference type="EMBL" id="MFC4028832.1"/>
    </source>
</evidence>
<proteinExistence type="predicted"/>
<keyword evidence="1" id="KW-0732">Signal</keyword>
<feature type="signal peptide" evidence="1">
    <location>
        <begin position="1"/>
        <end position="18"/>
    </location>
</feature>
<dbReference type="InterPro" id="IPR021255">
    <property type="entry name" value="DUF2807"/>
</dbReference>
<sequence length="272" mass="30244">MKKSLSLFLLFVSIAAQAQVVGNRNVINKKRNLDNFTEVNITGDFEVTIVRGNSALAEVEADENLHDLIRTDVVDGKLYIKPAKRIKRSKRQEIKLEFPETITKIKLEEDAELDASKGLVLSDLEVETSGKSKLYLTVELSNFKLNNSEDATVELNVKAKEAYFQLNGSSKIKALVNSSSFKIDSYERADAAVEGTVEDFQLRTEHTSTFEGENLTATNAKVIAEGRSKNEISVTENLTITAKDRSETTIFNSPKIEIETFAGEAVLKKAEF</sequence>
<reference evidence="3" key="1">
    <citation type="journal article" date="2014" name="Int. J. Syst. Evol. Microbiol.">
        <title>Complete genome of a new Firmicutes species belonging to the dominant human colonic microbiota ('Ruminococcus bicirculans') reveals two chromosomes and a selective capacity to utilize plant glucans.</title>
        <authorList>
            <consortium name="NISC Comparative Sequencing Program"/>
            <person name="Wegmann U."/>
            <person name="Louis P."/>
            <person name="Goesmann A."/>
            <person name="Henrissat B."/>
            <person name="Duncan S.H."/>
            <person name="Flint H.J."/>
        </authorList>
    </citation>
    <scope>NUCLEOTIDE SEQUENCE</scope>
    <source>
        <strain evidence="3">CECT 9128</strain>
    </source>
</reference>
<evidence type="ECO:0000259" key="2">
    <source>
        <dbReference type="Pfam" id="PF10988"/>
    </source>
</evidence>
<reference evidence="3" key="3">
    <citation type="submission" date="2024-09" db="EMBL/GenBank/DDBJ databases">
        <authorList>
            <person name="Sun Q."/>
            <person name="Mori K."/>
        </authorList>
    </citation>
    <scope>NUCLEOTIDE SEQUENCE</scope>
    <source>
        <strain evidence="3">CECT 9128</strain>
    </source>
</reference>
<dbReference type="Proteomes" id="UP001595793">
    <property type="component" value="Unassembled WGS sequence"/>
</dbReference>
<dbReference type="Pfam" id="PF10988">
    <property type="entry name" value="DUF2807"/>
    <property type="match status" value="1"/>
</dbReference>
<dbReference type="Gene3D" id="2.160.20.120">
    <property type="match status" value="1"/>
</dbReference>